<proteinExistence type="inferred from homology"/>
<evidence type="ECO:0000256" key="6">
    <source>
        <dbReference type="ARBA" id="ARBA00022962"/>
    </source>
</evidence>
<keyword evidence="10" id="KW-1185">Reference proteome</keyword>
<dbReference type="SUPFAM" id="SSF56235">
    <property type="entry name" value="N-terminal nucleophile aminohydrolases (Ntn hydrolases)"/>
    <property type="match status" value="1"/>
</dbReference>
<dbReference type="InterPro" id="IPR029055">
    <property type="entry name" value="Ntn_hydrolases_N"/>
</dbReference>
<dbReference type="EMBL" id="JAGEVG010000006">
    <property type="protein sequence ID" value="MBO3097922.1"/>
    <property type="molecule type" value="Genomic_DNA"/>
</dbReference>
<dbReference type="Pfam" id="PF13537">
    <property type="entry name" value="GATase_7"/>
    <property type="match status" value="1"/>
</dbReference>
<evidence type="ECO:0000259" key="8">
    <source>
        <dbReference type="PROSITE" id="PS51278"/>
    </source>
</evidence>
<dbReference type="InterPro" id="IPR014729">
    <property type="entry name" value="Rossmann-like_a/b/a_fold"/>
</dbReference>
<dbReference type="PROSITE" id="PS51278">
    <property type="entry name" value="GATASE_TYPE_2"/>
    <property type="match status" value="1"/>
</dbReference>
<accession>A0ABS3SQD4</accession>
<evidence type="ECO:0000313" key="10">
    <source>
        <dbReference type="Proteomes" id="UP000681315"/>
    </source>
</evidence>
<dbReference type="RefSeq" id="WP_208233067.1">
    <property type="nucleotide sequence ID" value="NZ_JAGEVG010000006.1"/>
</dbReference>
<sequence>MCGIYLTNIPYQLEEIDTKLDSISYRGPDFKGIKKINHLTFGHLRLSILDLNTRSNQPMDFENFTIVYNGEIYNYKTIQKELQDLGYIFKTESDTEVLLIGYKQWGKAVLEKINGMFAFSIYDAETNRLFSARDRLGVKPFYYYWENGKFEICSQIKPMLADKKINEDAISMFLDCMFIPSPYTIVDEVFKLPPGNYMEIDLNNKTLNIEEYWNLKPVKVKDISYQDAKSELHDLLLDAVKIRLQSDVPIGSFLSGGIDSALVSSLAAKVSPSQINTFSIGFDDPKFDESKIAEQYSKILNTTHKTIICTPNDILKLIPKLTEVYDEPFADSSALPSLLLNKITKQYVTVALSGDGGDESFIGYEHFDSLMRNKRIMDIPYAIRKLIVKSGVLKLFGMNTDRIKNALNTKSRNDFIENIFSRKGFLLNEKKQDYMKHYQGYKTWSNNFLQKAADLNIKLWLENDSNVKVDRASMAFSVEVRSPFLDYRIVEYARTLPMHFRYEKGKQKKILRDILKDYIPEEVFNQPKRGFAVPIGDWMRTELKEEFLKALNDEFLNKVPNLNVLKFKRLLSEHMEQKEDHTAYIWKLYVLSKWYDEFGFRQNS</sequence>
<organism evidence="9 10">
    <name type="scientific">Gelidibacter pelagius</name>
    <dbReference type="NCBI Taxonomy" id="2819985"/>
    <lineage>
        <taxon>Bacteria</taxon>
        <taxon>Pseudomonadati</taxon>
        <taxon>Bacteroidota</taxon>
        <taxon>Flavobacteriia</taxon>
        <taxon>Flavobacteriales</taxon>
        <taxon>Flavobacteriaceae</taxon>
        <taxon>Gelidibacter</taxon>
    </lineage>
</organism>
<evidence type="ECO:0000256" key="3">
    <source>
        <dbReference type="ARBA" id="ARBA00012737"/>
    </source>
</evidence>
<evidence type="ECO:0000256" key="1">
    <source>
        <dbReference type="ARBA" id="ARBA00005187"/>
    </source>
</evidence>
<dbReference type="PIRSF" id="PIRSF001589">
    <property type="entry name" value="Asn_synthetase_glu-h"/>
    <property type="match status" value="1"/>
</dbReference>
<dbReference type="InterPro" id="IPR017932">
    <property type="entry name" value="GATase_2_dom"/>
</dbReference>
<keyword evidence="9" id="KW-0436">Ligase</keyword>
<comment type="similarity">
    <text evidence="2">Belongs to the asparagine synthetase family.</text>
</comment>
<dbReference type="Pfam" id="PF00733">
    <property type="entry name" value="Asn_synthase"/>
    <property type="match status" value="1"/>
</dbReference>
<gene>
    <name evidence="9" type="primary">asnB</name>
    <name evidence="9" type="ORF">J4051_06560</name>
</gene>
<dbReference type="Gene3D" id="3.40.50.620">
    <property type="entry name" value="HUPs"/>
    <property type="match status" value="1"/>
</dbReference>
<name>A0ABS3SQD4_9FLAO</name>
<evidence type="ECO:0000256" key="7">
    <source>
        <dbReference type="ARBA" id="ARBA00048741"/>
    </source>
</evidence>
<dbReference type="Proteomes" id="UP000681315">
    <property type="component" value="Unassembled WGS sequence"/>
</dbReference>
<keyword evidence="6" id="KW-0315">Glutamine amidotransferase</keyword>
<evidence type="ECO:0000256" key="2">
    <source>
        <dbReference type="ARBA" id="ARBA00005752"/>
    </source>
</evidence>
<reference evidence="9 10" key="1">
    <citation type="submission" date="2021-03" db="EMBL/GenBank/DDBJ databases">
        <title>Gelidibacter sp. nov., isolated from costal sediment.</title>
        <authorList>
            <person name="Lun K.-Y."/>
        </authorList>
    </citation>
    <scope>NUCLEOTIDE SEQUENCE [LARGE SCALE GENOMIC DNA]</scope>
    <source>
        <strain evidence="9 10">DF109</strain>
    </source>
</reference>
<evidence type="ECO:0000256" key="5">
    <source>
        <dbReference type="ARBA" id="ARBA00022840"/>
    </source>
</evidence>
<comment type="caution">
    <text evidence="9">The sequence shown here is derived from an EMBL/GenBank/DDBJ whole genome shotgun (WGS) entry which is preliminary data.</text>
</comment>
<dbReference type="Gene3D" id="3.60.20.10">
    <property type="entry name" value="Glutamine Phosphoribosylpyrophosphate, subunit 1, domain 1"/>
    <property type="match status" value="1"/>
</dbReference>
<keyword evidence="4" id="KW-0547">Nucleotide-binding</keyword>
<dbReference type="InterPro" id="IPR033738">
    <property type="entry name" value="AsnB_N"/>
</dbReference>
<dbReference type="EC" id="6.3.5.4" evidence="3"/>
<comment type="pathway">
    <text evidence="1">Amino-acid biosynthesis; L-asparagine biosynthesis; L-asparagine from L-aspartate (L-Gln route): step 1/1.</text>
</comment>
<feature type="domain" description="Glutamine amidotransferase type-2" evidence="8">
    <location>
        <begin position="2"/>
        <end position="203"/>
    </location>
</feature>
<dbReference type="InterPro" id="IPR006426">
    <property type="entry name" value="Asn_synth_AEB"/>
</dbReference>
<dbReference type="GO" id="GO:0004066">
    <property type="term" value="F:asparagine synthase (glutamine-hydrolyzing) activity"/>
    <property type="evidence" value="ECO:0007669"/>
    <property type="project" value="UniProtKB-EC"/>
</dbReference>
<keyword evidence="5" id="KW-0067">ATP-binding</keyword>
<dbReference type="CDD" id="cd00712">
    <property type="entry name" value="AsnB"/>
    <property type="match status" value="1"/>
</dbReference>
<dbReference type="InterPro" id="IPR051786">
    <property type="entry name" value="ASN_synthetase/amidase"/>
</dbReference>
<dbReference type="NCBIfam" id="TIGR01536">
    <property type="entry name" value="asn_synth_AEB"/>
    <property type="match status" value="1"/>
</dbReference>
<dbReference type="PANTHER" id="PTHR43284">
    <property type="entry name" value="ASPARAGINE SYNTHETASE (GLUTAMINE-HYDROLYZING)"/>
    <property type="match status" value="1"/>
</dbReference>
<dbReference type="CDD" id="cd01991">
    <property type="entry name" value="Asn_synthase_B_C"/>
    <property type="match status" value="1"/>
</dbReference>
<dbReference type="SUPFAM" id="SSF52402">
    <property type="entry name" value="Adenine nucleotide alpha hydrolases-like"/>
    <property type="match status" value="1"/>
</dbReference>
<evidence type="ECO:0000313" key="9">
    <source>
        <dbReference type="EMBL" id="MBO3097922.1"/>
    </source>
</evidence>
<dbReference type="PANTHER" id="PTHR43284:SF1">
    <property type="entry name" value="ASPARAGINE SYNTHETASE"/>
    <property type="match status" value="1"/>
</dbReference>
<comment type="catalytic activity">
    <reaction evidence="7">
        <text>L-aspartate + L-glutamine + ATP + H2O = L-asparagine + L-glutamate + AMP + diphosphate + H(+)</text>
        <dbReference type="Rhea" id="RHEA:12228"/>
        <dbReference type="ChEBI" id="CHEBI:15377"/>
        <dbReference type="ChEBI" id="CHEBI:15378"/>
        <dbReference type="ChEBI" id="CHEBI:29985"/>
        <dbReference type="ChEBI" id="CHEBI:29991"/>
        <dbReference type="ChEBI" id="CHEBI:30616"/>
        <dbReference type="ChEBI" id="CHEBI:33019"/>
        <dbReference type="ChEBI" id="CHEBI:58048"/>
        <dbReference type="ChEBI" id="CHEBI:58359"/>
        <dbReference type="ChEBI" id="CHEBI:456215"/>
        <dbReference type="EC" id="6.3.5.4"/>
    </reaction>
</comment>
<evidence type="ECO:0000256" key="4">
    <source>
        <dbReference type="ARBA" id="ARBA00022741"/>
    </source>
</evidence>
<protein>
    <recommendedName>
        <fullName evidence="3">asparagine synthase (glutamine-hydrolyzing)</fullName>
        <ecNumber evidence="3">6.3.5.4</ecNumber>
    </recommendedName>
</protein>
<dbReference type="InterPro" id="IPR001962">
    <property type="entry name" value="Asn_synthase"/>
</dbReference>